<keyword evidence="5 9" id="KW-0349">Heme</keyword>
<sequence>MTRMIAPIAAGAALVLLGGCELGAKQATQTGFRGTGLEQIVDVSQIKEQAAIPPAPYPLPPDGGPTAGQSYQNVKVLSGLSKERFDHLMAEMNQWIAPPEQGCSYCHNPENMASDEKYTKIVARRMVQMTQTINARWANHVKQTGVTCYTCHGGNAVPQNMWALAEGTPEPGKILRNKHGQNSPNGNVGYSSLPYDPFAQYLLGRSQIRVASSSAFPSAKHIVSIKEAEKSYGIMMHVSSALGVNCTYCHNSQSFRSWNLSSAQRGTAYYGIRMVRDINTNYIASLQSVFPAYRKGPHGDVYKVNCTTCHQGLPKPLGGVSMMAQAPILWGTAKPSATPEGGPGAATAVPAAFAQPAAMTGQR</sequence>
<dbReference type="RefSeq" id="WP_345866159.1">
    <property type="nucleotide sequence ID" value="NZ_JBDIMF010000008.1"/>
</dbReference>
<evidence type="ECO:0000256" key="1">
    <source>
        <dbReference type="ARBA" id="ARBA00003196"/>
    </source>
</evidence>
<dbReference type="Pfam" id="PF02276">
    <property type="entry name" value="CytoC_RC"/>
    <property type="match status" value="1"/>
</dbReference>
<comment type="function">
    <text evidence="1 9">The reaction center of purple bacteria contains a tightly bound cytochrome molecule which re-reduces the photo oxidized primary electron donor.</text>
</comment>
<keyword evidence="8 9" id="KW-0408">Iron</keyword>
<dbReference type="PIRSF" id="PIRSF000017">
    <property type="entry name" value="RC_cytochrome"/>
    <property type="match status" value="1"/>
</dbReference>
<evidence type="ECO:0000256" key="6">
    <source>
        <dbReference type="ARBA" id="ARBA00022723"/>
    </source>
</evidence>
<evidence type="ECO:0000256" key="2">
    <source>
        <dbReference type="ARBA" id="ARBA00015978"/>
    </source>
</evidence>
<proteinExistence type="predicted"/>
<evidence type="ECO:0000256" key="9">
    <source>
        <dbReference type="PIRNR" id="PIRNR000017"/>
    </source>
</evidence>
<protein>
    <recommendedName>
        <fullName evidence="2 9">Photosynthetic reaction center cytochrome c subunit</fullName>
    </recommendedName>
</protein>
<accession>A0ABU9XWI7</accession>
<evidence type="ECO:0000313" key="10">
    <source>
        <dbReference type="EMBL" id="MEN2787915.1"/>
    </source>
</evidence>
<dbReference type="Proteomes" id="UP001404104">
    <property type="component" value="Unassembled WGS sequence"/>
</dbReference>
<organism evidence="10 11">
    <name type="scientific">Sphingomonas qilianensis</name>
    <dbReference type="NCBI Taxonomy" id="1736690"/>
    <lineage>
        <taxon>Bacteria</taxon>
        <taxon>Pseudomonadati</taxon>
        <taxon>Pseudomonadota</taxon>
        <taxon>Alphaproteobacteria</taxon>
        <taxon>Sphingomonadales</taxon>
        <taxon>Sphingomonadaceae</taxon>
        <taxon>Sphingomonas</taxon>
    </lineage>
</organism>
<evidence type="ECO:0000313" key="11">
    <source>
        <dbReference type="Proteomes" id="UP001404104"/>
    </source>
</evidence>
<gene>
    <name evidence="10" type="primary">pufC</name>
    <name evidence="10" type="ORF">ABC969_15990</name>
</gene>
<keyword evidence="4 9" id="KW-0602">Photosynthesis</keyword>
<comment type="PTM">
    <text evidence="9">Binds 4 heme groups per subunit.</text>
</comment>
<dbReference type="SUPFAM" id="SSF48695">
    <property type="entry name" value="Multiheme cytochromes"/>
    <property type="match status" value="1"/>
</dbReference>
<dbReference type="InterPro" id="IPR003158">
    <property type="entry name" value="Photosyn_RC_cyt_c-su"/>
</dbReference>
<keyword evidence="11" id="KW-1185">Reference proteome</keyword>
<keyword evidence="3 9" id="KW-0813">Transport</keyword>
<reference evidence="10 11" key="1">
    <citation type="submission" date="2024-05" db="EMBL/GenBank/DDBJ databases">
        <authorList>
            <person name="Liu Q."/>
            <person name="Xin Y.-H."/>
        </authorList>
    </citation>
    <scope>NUCLEOTIDE SEQUENCE [LARGE SCALE GENOMIC DNA]</scope>
    <source>
        <strain evidence="10 11">CGMCC 1.15349</strain>
    </source>
</reference>
<comment type="caution">
    <text evidence="10">The sequence shown here is derived from an EMBL/GenBank/DDBJ whole genome shotgun (WGS) entry which is preliminary data.</text>
</comment>
<evidence type="ECO:0000256" key="8">
    <source>
        <dbReference type="ARBA" id="ARBA00023004"/>
    </source>
</evidence>
<evidence type="ECO:0000256" key="7">
    <source>
        <dbReference type="ARBA" id="ARBA00022982"/>
    </source>
</evidence>
<keyword evidence="6 9" id="KW-0479">Metal-binding</keyword>
<name>A0ABU9XWI7_9SPHN</name>
<evidence type="ECO:0000256" key="5">
    <source>
        <dbReference type="ARBA" id="ARBA00022617"/>
    </source>
</evidence>
<dbReference type="EMBL" id="JBDIMF010000008">
    <property type="protein sequence ID" value="MEN2787915.1"/>
    <property type="molecule type" value="Genomic_DNA"/>
</dbReference>
<dbReference type="CDD" id="cd09224">
    <property type="entry name" value="CytoC_RC"/>
    <property type="match status" value="1"/>
</dbReference>
<dbReference type="Gene3D" id="1.10.468.10">
    <property type="entry name" value="Photosynthetic Reaction Center, subunit C, domain 2"/>
    <property type="match status" value="2"/>
</dbReference>
<dbReference type="PROSITE" id="PS51257">
    <property type="entry name" value="PROKAR_LIPOPROTEIN"/>
    <property type="match status" value="1"/>
</dbReference>
<evidence type="ECO:0000256" key="3">
    <source>
        <dbReference type="ARBA" id="ARBA00022448"/>
    </source>
</evidence>
<keyword evidence="9" id="KW-0674">Reaction center</keyword>
<dbReference type="InterPro" id="IPR036280">
    <property type="entry name" value="Multihaem_cyt_sf"/>
</dbReference>
<dbReference type="InterPro" id="IPR023119">
    <property type="entry name" value="Multihaem_cyt_PRC_cyt_su-like"/>
</dbReference>
<dbReference type="NCBIfam" id="NF040706">
    <property type="entry name" value="photo_cyt_PufC"/>
    <property type="match status" value="1"/>
</dbReference>
<evidence type="ECO:0000256" key="4">
    <source>
        <dbReference type="ARBA" id="ARBA00022531"/>
    </source>
</evidence>
<keyword evidence="7 9" id="KW-0249">Electron transport</keyword>